<dbReference type="EMBL" id="CAJPDT010000039">
    <property type="protein sequence ID" value="CAF9925220.1"/>
    <property type="molecule type" value="Genomic_DNA"/>
</dbReference>
<evidence type="ECO:0000313" key="2">
    <source>
        <dbReference type="Proteomes" id="UP000664534"/>
    </source>
</evidence>
<sequence length="87" mass="9866">MAEEHNIANMDPSAFFTLHKSGAWAPDEVQRTYGLDDESAKRVEGGEEEDLVRVMTETFDVDRDKQVTRKEFGGEWRDGKRLGDFGG</sequence>
<dbReference type="PROSITE" id="PS00018">
    <property type="entry name" value="EF_HAND_1"/>
    <property type="match status" value="1"/>
</dbReference>
<evidence type="ECO:0000313" key="1">
    <source>
        <dbReference type="EMBL" id="CAF9925220.1"/>
    </source>
</evidence>
<dbReference type="Proteomes" id="UP000664534">
    <property type="component" value="Unassembled WGS sequence"/>
</dbReference>
<dbReference type="InterPro" id="IPR018247">
    <property type="entry name" value="EF_Hand_1_Ca_BS"/>
</dbReference>
<protein>
    <recommendedName>
        <fullName evidence="3">EF-hand domain-containing protein</fullName>
    </recommendedName>
</protein>
<comment type="caution">
    <text evidence="1">The sequence shown here is derived from an EMBL/GenBank/DDBJ whole genome shotgun (WGS) entry which is preliminary data.</text>
</comment>
<name>A0A8H3IRZ8_9LECA</name>
<accession>A0A8H3IRZ8</accession>
<reference evidence="1" key="1">
    <citation type="submission" date="2021-03" db="EMBL/GenBank/DDBJ databases">
        <authorList>
            <person name="Tagirdzhanova G."/>
        </authorList>
    </citation>
    <scope>NUCLEOTIDE SEQUENCE</scope>
</reference>
<dbReference type="OrthoDB" id="289247at2759"/>
<organism evidence="1 2">
    <name type="scientific">Imshaugia aleurites</name>
    <dbReference type="NCBI Taxonomy" id="172621"/>
    <lineage>
        <taxon>Eukaryota</taxon>
        <taxon>Fungi</taxon>
        <taxon>Dikarya</taxon>
        <taxon>Ascomycota</taxon>
        <taxon>Pezizomycotina</taxon>
        <taxon>Lecanoromycetes</taxon>
        <taxon>OSLEUM clade</taxon>
        <taxon>Lecanoromycetidae</taxon>
        <taxon>Lecanorales</taxon>
        <taxon>Lecanorineae</taxon>
        <taxon>Parmeliaceae</taxon>
        <taxon>Imshaugia</taxon>
    </lineage>
</organism>
<proteinExistence type="predicted"/>
<dbReference type="AlphaFoldDB" id="A0A8H3IRZ8"/>
<evidence type="ECO:0008006" key="3">
    <source>
        <dbReference type="Google" id="ProtNLM"/>
    </source>
</evidence>
<gene>
    <name evidence="1" type="ORF">IMSHALPRED_006415</name>
</gene>
<keyword evidence="2" id="KW-1185">Reference proteome</keyword>